<dbReference type="AlphaFoldDB" id="A0A4C1VII3"/>
<reference evidence="1 2" key="1">
    <citation type="journal article" date="2019" name="Commun. Biol.">
        <title>The bagworm genome reveals a unique fibroin gene that provides high tensile strength.</title>
        <authorList>
            <person name="Kono N."/>
            <person name="Nakamura H."/>
            <person name="Ohtoshi R."/>
            <person name="Tomita M."/>
            <person name="Numata K."/>
            <person name="Arakawa K."/>
        </authorList>
    </citation>
    <scope>NUCLEOTIDE SEQUENCE [LARGE SCALE GENOMIC DNA]</scope>
</reference>
<sequence length="213" mass="22962">MRIVRKLRQRPANADDTAQRLAISGAAAHAQGAGGLPAAICVRLRNRSIRLSLSRSCGSGYHDGAGRPTPRPCGLRASRIAGVERKLSECDKRITLRPTKAGGGRAVATPAAVEVPHLDHNSINNILRPSERERLDVGFLSATAAVCARRRTLFKFNEPLCTPPNRVSSLTLQKSPLFPRRDDMWTSNKRNSANTFTFLASSSGGARAFGSAH</sequence>
<dbReference type="EMBL" id="BGZK01000344">
    <property type="protein sequence ID" value="GBP38097.1"/>
    <property type="molecule type" value="Genomic_DNA"/>
</dbReference>
<proteinExistence type="predicted"/>
<accession>A0A4C1VII3</accession>
<keyword evidence="2" id="KW-1185">Reference proteome</keyword>
<dbReference type="Proteomes" id="UP000299102">
    <property type="component" value="Unassembled WGS sequence"/>
</dbReference>
<comment type="caution">
    <text evidence="1">The sequence shown here is derived from an EMBL/GenBank/DDBJ whole genome shotgun (WGS) entry which is preliminary data.</text>
</comment>
<protein>
    <submittedName>
        <fullName evidence="1">Uncharacterized protein</fullName>
    </submittedName>
</protein>
<organism evidence="1 2">
    <name type="scientific">Eumeta variegata</name>
    <name type="common">Bagworm moth</name>
    <name type="synonym">Eumeta japonica</name>
    <dbReference type="NCBI Taxonomy" id="151549"/>
    <lineage>
        <taxon>Eukaryota</taxon>
        <taxon>Metazoa</taxon>
        <taxon>Ecdysozoa</taxon>
        <taxon>Arthropoda</taxon>
        <taxon>Hexapoda</taxon>
        <taxon>Insecta</taxon>
        <taxon>Pterygota</taxon>
        <taxon>Neoptera</taxon>
        <taxon>Endopterygota</taxon>
        <taxon>Lepidoptera</taxon>
        <taxon>Glossata</taxon>
        <taxon>Ditrysia</taxon>
        <taxon>Tineoidea</taxon>
        <taxon>Psychidae</taxon>
        <taxon>Oiketicinae</taxon>
        <taxon>Eumeta</taxon>
    </lineage>
</organism>
<evidence type="ECO:0000313" key="1">
    <source>
        <dbReference type="EMBL" id="GBP38097.1"/>
    </source>
</evidence>
<gene>
    <name evidence="1" type="ORF">EVAR_80378_1</name>
</gene>
<name>A0A4C1VII3_EUMVA</name>
<evidence type="ECO:0000313" key="2">
    <source>
        <dbReference type="Proteomes" id="UP000299102"/>
    </source>
</evidence>